<proteinExistence type="inferred from homology"/>
<evidence type="ECO:0000259" key="5">
    <source>
        <dbReference type="PROSITE" id="PS50931"/>
    </source>
</evidence>
<dbReference type="AlphaFoldDB" id="A0A931ARI4"/>
<dbReference type="Proteomes" id="UP000621436">
    <property type="component" value="Unassembled WGS sequence"/>
</dbReference>
<keyword evidence="7" id="KW-1185">Reference proteome</keyword>
<name>A0A931ARI4_9FIRM</name>
<accession>A0A931ARI4</accession>
<dbReference type="GO" id="GO:0000976">
    <property type="term" value="F:transcription cis-regulatory region binding"/>
    <property type="evidence" value="ECO:0007669"/>
    <property type="project" value="TreeGrafter"/>
</dbReference>
<comment type="caution">
    <text evidence="6">The sequence shown here is derived from an EMBL/GenBank/DDBJ whole genome shotgun (WGS) entry which is preliminary data.</text>
</comment>
<evidence type="ECO:0000256" key="2">
    <source>
        <dbReference type="ARBA" id="ARBA00023015"/>
    </source>
</evidence>
<organism evidence="6 7">
    <name type="scientific">Halonatronomonas betaini</name>
    <dbReference type="NCBI Taxonomy" id="2778430"/>
    <lineage>
        <taxon>Bacteria</taxon>
        <taxon>Bacillati</taxon>
        <taxon>Bacillota</taxon>
        <taxon>Clostridia</taxon>
        <taxon>Halanaerobiales</taxon>
        <taxon>Halarsenatibacteraceae</taxon>
        <taxon>Halonatronomonas</taxon>
    </lineage>
</organism>
<dbReference type="InterPro" id="IPR000847">
    <property type="entry name" value="LysR_HTH_N"/>
</dbReference>
<dbReference type="InterPro" id="IPR036390">
    <property type="entry name" value="WH_DNA-bd_sf"/>
</dbReference>
<dbReference type="Pfam" id="PF03466">
    <property type="entry name" value="LysR_substrate"/>
    <property type="match status" value="1"/>
</dbReference>
<evidence type="ECO:0000313" key="7">
    <source>
        <dbReference type="Proteomes" id="UP000621436"/>
    </source>
</evidence>
<dbReference type="SUPFAM" id="SSF46785">
    <property type="entry name" value="Winged helix' DNA-binding domain"/>
    <property type="match status" value="1"/>
</dbReference>
<evidence type="ECO:0000256" key="3">
    <source>
        <dbReference type="ARBA" id="ARBA00023125"/>
    </source>
</evidence>
<dbReference type="PROSITE" id="PS50931">
    <property type="entry name" value="HTH_LYSR"/>
    <property type="match status" value="1"/>
</dbReference>
<dbReference type="CDD" id="cd08420">
    <property type="entry name" value="PBP2_CysL_like"/>
    <property type="match status" value="1"/>
</dbReference>
<dbReference type="PANTHER" id="PTHR30126:SF64">
    <property type="entry name" value="HTH-TYPE TRANSCRIPTIONAL REGULATOR CITR"/>
    <property type="match status" value="1"/>
</dbReference>
<comment type="similarity">
    <text evidence="1">Belongs to the LysR transcriptional regulatory family.</text>
</comment>
<keyword evidence="3" id="KW-0238">DNA-binding</keyword>
<dbReference type="Pfam" id="PF00126">
    <property type="entry name" value="HTH_1"/>
    <property type="match status" value="1"/>
</dbReference>
<dbReference type="PANTHER" id="PTHR30126">
    <property type="entry name" value="HTH-TYPE TRANSCRIPTIONAL REGULATOR"/>
    <property type="match status" value="1"/>
</dbReference>
<gene>
    <name evidence="6" type="ORF">I0Q91_06860</name>
</gene>
<evidence type="ECO:0000256" key="4">
    <source>
        <dbReference type="ARBA" id="ARBA00023163"/>
    </source>
</evidence>
<sequence length="294" mass="33021">MKLNTLKIFIKLCDIGSYSQVAEEMNLTQPAVSMQVKSLEEYFETELINKSKGTIHLTDAGKILYRQSREILRRWDKAELEISQLSTKDTGRIKVGASTIPGVYFLPGRLADFRNDYSNIKVDVISGDSQDMIEALTLGKVDLIIIGKKLNSDKYLSEPVEDDQLKFIVGVNHPLAESDKVGLSEIIKNDLVIREEGSGTRKVMLDAFRELGYSLKDFKVSYQFGSTEAVISAVEAGLGTSFVSRMAASKAEKSGRIKIIETPELNLSRHLYLIYEKGRLEEKILKSFYNYLNG</sequence>
<dbReference type="EMBL" id="JADPIE010000003">
    <property type="protein sequence ID" value="MBF8436789.1"/>
    <property type="molecule type" value="Genomic_DNA"/>
</dbReference>
<dbReference type="RefSeq" id="WP_270453701.1">
    <property type="nucleotide sequence ID" value="NZ_JADPIE010000003.1"/>
</dbReference>
<reference evidence="6" key="1">
    <citation type="submission" date="2020-11" db="EMBL/GenBank/DDBJ databases">
        <title>Halonatronomonas betainensis gen. nov., sp. nov. a novel haloalkaliphilic representative of the family Halanaerobiacae capable of betaine degradation.</title>
        <authorList>
            <person name="Boltyanskaya Y."/>
            <person name="Kevbrin V."/>
            <person name="Detkova E."/>
            <person name="Grouzdev D.S."/>
            <person name="Koziaeva V."/>
            <person name="Zhilina T."/>
        </authorList>
    </citation>
    <scope>NUCLEOTIDE SEQUENCE</scope>
    <source>
        <strain evidence="6">Z-7014</strain>
    </source>
</reference>
<dbReference type="InterPro" id="IPR047788">
    <property type="entry name" value="LysR-like_Sec_metab"/>
</dbReference>
<dbReference type="NCBIfam" id="NF040786">
    <property type="entry name" value="LysR_Sec_metab"/>
    <property type="match status" value="1"/>
</dbReference>
<keyword evidence="4" id="KW-0804">Transcription</keyword>
<dbReference type="SUPFAM" id="SSF53850">
    <property type="entry name" value="Periplasmic binding protein-like II"/>
    <property type="match status" value="1"/>
</dbReference>
<evidence type="ECO:0000313" key="6">
    <source>
        <dbReference type="EMBL" id="MBF8436789.1"/>
    </source>
</evidence>
<keyword evidence="2" id="KW-0805">Transcription regulation</keyword>
<dbReference type="GO" id="GO:0003700">
    <property type="term" value="F:DNA-binding transcription factor activity"/>
    <property type="evidence" value="ECO:0007669"/>
    <property type="project" value="InterPro"/>
</dbReference>
<dbReference type="Gene3D" id="1.10.10.10">
    <property type="entry name" value="Winged helix-like DNA-binding domain superfamily/Winged helix DNA-binding domain"/>
    <property type="match status" value="1"/>
</dbReference>
<feature type="domain" description="HTH lysR-type" evidence="5">
    <location>
        <begin position="1"/>
        <end position="58"/>
    </location>
</feature>
<dbReference type="PRINTS" id="PR00039">
    <property type="entry name" value="HTHLYSR"/>
</dbReference>
<dbReference type="Gene3D" id="3.40.190.10">
    <property type="entry name" value="Periplasmic binding protein-like II"/>
    <property type="match status" value="2"/>
</dbReference>
<dbReference type="InterPro" id="IPR005119">
    <property type="entry name" value="LysR_subst-bd"/>
</dbReference>
<protein>
    <submittedName>
        <fullName evidence="6">LysR family transcriptional regulator</fullName>
    </submittedName>
</protein>
<evidence type="ECO:0000256" key="1">
    <source>
        <dbReference type="ARBA" id="ARBA00009437"/>
    </source>
</evidence>
<dbReference type="InterPro" id="IPR036388">
    <property type="entry name" value="WH-like_DNA-bd_sf"/>
</dbReference>